<dbReference type="Proteomes" id="UP000648239">
    <property type="component" value="Unassembled WGS sequence"/>
</dbReference>
<feature type="chain" id="PRO_5035316882" evidence="1">
    <location>
        <begin position="27"/>
        <end position="265"/>
    </location>
</feature>
<dbReference type="AlphaFoldDB" id="A0A8J6Y334"/>
<evidence type="ECO:0000313" key="3">
    <source>
        <dbReference type="Proteomes" id="UP000648239"/>
    </source>
</evidence>
<protein>
    <submittedName>
        <fullName evidence="2">Uncharacterized protein</fullName>
    </submittedName>
</protein>
<sequence>MRQSKLKSWGAVLCCASLLVTTVAWAQNPALGRDYEPVVVPGWHLADWNGVEDLTLLNLYKYVGNGQFETIPFQIDKRRNINLRWNRHNLANGKFPTTNVCEYGYFAEKNVPAEPDDPLYQGTYLDPFLSDILHDKDEIVFLFKDSGVLRADNTEWVSPSSTSIKRYEFILSDLRTHAVRYVYAFLWNQTPVPKSTTNYVSWTPELNPLACTSDEPLEACGVIESQASQLPGLNTFAAHFGGNWITDRFNVKEGGHSLFEHYRAL</sequence>
<gene>
    <name evidence="2" type="ORF">IFK94_15200</name>
</gene>
<keyword evidence="1" id="KW-0732">Signal</keyword>
<feature type="signal peptide" evidence="1">
    <location>
        <begin position="1"/>
        <end position="26"/>
    </location>
</feature>
<evidence type="ECO:0000313" key="2">
    <source>
        <dbReference type="EMBL" id="MBD3869467.1"/>
    </source>
</evidence>
<evidence type="ECO:0000256" key="1">
    <source>
        <dbReference type="SAM" id="SignalP"/>
    </source>
</evidence>
<reference evidence="2 3" key="1">
    <citation type="submission" date="2020-08" db="EMBL/GenBank/DDBJ databases">
        <title>Acidobacteriota in marine sediments use diverse sulfur dissimilation pathways.</title>
        <authorList>
            <person name="Wasmund K."/>
        </authorList>
    </citation>
    <scope>NUCLEOTIDE SEQUENCE [LARGE SCALE GENOMIC DNA]</scope>
    <source>
        <strain evidence="2">MAG AM4</strain>
    </source>
</reference>
<organism evidence="2 3">
    <name type="scientific">Candidatus Polarisedimenticola svalbardensis</name>
    <dbReference type="NCBI Taxonomy" id="2886004"/>
    <lineage>
        <taxon>Bacteria</taxon>
        <taxon>Pseudomonadati</taxon>
        <taxon>Acidobacteriota</taxon>
        <taxon>Candidatus Polarisedimenticolia</taxon>
        <taxon>Candidatus Polarisedimenticolales</taxon>
        <taxon>Candidatus Polarisedimenticolaceae</taxon>
        <taxon>Candidatus Polarisedimenticola</taxon>
    </lineage>
</organism>
<name>A0A8J6Y334_9BACT</name>
<comment type="caution">
    <text evidence="2">The sequence shown here is derived from an EMBL/GenBank/DDBJ whole genome shotgun (WGS) entry which is preliminary data.</text>
</comment>
<accession>A0A8J6Y334</accession>
<proteinExistence type="predicted"/>
<dbReference type="EMBL" id="JACXWD010000094">
    <property type="protein sequence ID" value="MBD3869467.1"/>
    <property type="molecule type" value="Genomic_DNA"/>
</dbReference>